<name>A0ACB7SXN4_HYAAI</name>
<dbReference type="EMBL" id="CM023482">
    <property type="protein sequence ID" value="KAH6939721.1"/>
    <property type="molecule type" value="Genomic_DNA"/>
</dbReference>
<sequence>MSGRLPRWLHQALRYSGRARSLGKKSTLFSCAAFLSLERRQVRRRTGSRSCAASAERVSSGSPTRWMRTPHVKCVLSLQIAEEVGSLVVESGPRRDSPAGREPARAVRGVSKQRGEVRNRVDDGCHATCGEVVGGGETRRSYPVRRRRKRKNGPFFSKSEARHEPLESRRRRPPRAPHRSAMGRPVPAASPRPALPARWRGRDVKHAPGEEGEFTNKRAAVRGGYGGGGGERSDLAKPTAPPPQLSGRPPPLDGGSPSQPSPRCSFFLILHPRRTASER</sequence>
<dbReference type="Proteomes" id="UP000821845">
    <property type="component" value="Chromosome 2"/>
</dbReference>
<comment type="caution">
    <text evidence="1">The sequence shown here is derived from an EMBL/GenBank/DDBJ whole genome shotgun (WGS) entry which is preliminary data.</text>
</comment>
<protein>
    <submittedName>
        <fullName evidence="1">Uncharacterized protein</fullName>
    </submittedName>
</protein>
<evidence type="ECO:0000313" key="2">
    <source>
        <dbReference type="Proteomes" id="UP000821845"/>
    </source>
</evidence>
<keyword evidence="2" id="KW-1185">Reference proteome</keyword>
<organism evidence="1 2">
    <name type="scientific">Hyalomma asiaticum</name>
    <name type="common">Tick</name>
    <dbReference type="NCBI Taxonomy" id="266040"/>
    <lineage>
        <taxon>Eukaryota</taxon>
        <taxon>Metazoa</taxon>
        <taxon>Ecdysozoa</taxon>
        <taxon>Arthropoda</taxon>
        <taxon>Chelicerata</taxon>
        <taxon>Arachnida</taxon>
        <taxon>Acari</taxon>
        <taxon>Parasitiformes</taxon>
        <taxon>Ixodida</taxon>
        <taxon>Ixodoidea</taxon>
        <taxon>Ixodidae</taxon>
        <taxon>Hyalomminae</taxon>
        <taxon>Hyalomma</taxon>
    </lineage>
</organism>
<reference evidence="1" key="1">
    <citation type="submission" date="2020-05" db="EMBL/GenBank/DDBJ databases">
        <title>Large-scale comparative analyses of tick genomes elucidate their genetic diversity and vector capacities.</title>
        <authorList>
            <person name="Jia N."/>
            <person name="Wang J."/>
            <person name="Shi W."/>
            <person name="Du L."/>
            <person name="Sun Y."/>
            <person name="Zhan W."/>
            <person name="Jiang J."/>
            <person name="Wang Q."/>
            <person name="Zhang B."/>
            <person name="Ji P."/>
            <person name="Sakyi L.B."/>
            <person name="Cui X."/>
            <person name="Yuan T."/>
            <person name="Jiang B."/>
            <person name="Yang W."/>
            <person name="Lam T.T.-Y."/>
            <person name="Chang Q."/>
            <person name="Ding S."/>
            <person name="Wang X."/>
            <person name="Zhu J."/>
            <person name="Ruan X."/>
            <person name="Zhao L."/>
            <person name="Wei J."/>
            <person name="Que T."/>
            <person name="Du C."/>
            <person name="Cheng J."/>
            <person name="Dai P."/>
            <person name="Han X."/>
            <person name="Huang E."/>
            <person name="Gao Y."/>
            <person name="Liu J."/>
            <person name="Shao H."/>
            <person name="Ye R."/>
            <person name="Li L."/>
            <person name="Wei W."/>
            <person name="Wang X."/>
            <person name="Wang C."/>
            <person name="Yang T."/>
            <person name="Huo Q."/>
            <person name="Li W."/>
            <person name="Guo W."/>
            <person name="Chen H."/>
            <person name="Zhou L."/>
            <person name="Ni X."/>
            <person name="Tian J."/>
            <person name="Zhou Y."/>
            <person name="Sheng Y."/>
            <person name="Liu T."/>
            <person name="Pan Y."/>
            <person name="Xia L."/>
            <person name="Li J."/>
            <person name="Zhao F."/>
            <person name="Cao W."/>
        </authorList>
    </citation>
    <scope>NUCLEOTIDE SEQUENCE</scope>
    <source>
        <strain evidence="1">Hyas-2018</strain>
    </source>
</reference>
<proteinExistence type="predicted"/>
<accession>A0ACB7SXN4</accession>
<evidence type="ECO:0000313" key="1">
    <source>
        <dbReference type="EMBL" id="KAH6939721.1"/>
    </source>
</evidence>
<gene>
    <name evidence="1" type="ORF">HPB50_020957</name>
</gene>